<evidence type="ECO:0000313" key="14">
    <source>
        <dbReference type="EMBL" id="KAG9344423.1"/>
    </source>
</evidence>
<dbReference type="PRINTS" id="PR00938">
    <property type="entry name" value="BRACHYURY"/>
</dbReference>
<dbReference type="GO" id="GO:0003007">
    <property type="term" value="P:heart morphogenesis"/>
    <property type="evidence" value="ECO:0007669"/>
    <property type="project" value="TreeGrafter"/>
</dbReference>
<dbReference type="CDD" id="cd20192">
    <property type="entry name" value="T-box_TBXT_TBX19-like"/>
    <property type="match status" value="1"/>
</dbReference>
<dbReference type="GO" id="GO:0045893">
    <property type="term" value="P:positive regulation of DNA-templated transcription"/>
    <property type="evidence" value="ECO:0007669"/>
    <property type="project" value="InterPro"/>
</dbReference>
<keyword evidence="2" id="KW-0217">Developmental protein</keyword>
<evidence type="ECO:0000256" key="5">
    <source>
        <dbReference type="ARBA" id="ARBA00023159"/>
    </source>
</evidence>
<dbReference type="PROSITE" id="PS01283">
    <property type="entry name" value="TBOX_1"/>
    <property type="match status" value="1"/>
</dbReference>
<dbReference type="GO" id="GO:0000978">
    <property type="term" value="F:RNA polymerase II cis-regulatory region sequence-specific DNA binding"/>
    <property type="evidence" value="ECO:0007669"/>
    <property type="project" value="InterPro"/>
</dbReference>
<dbReference type="SMART" id="SM00425">
    <property type="entry name" value="TBOX"/>
    <property type="match status" value="1"/>
</dbReference>
<feature type="region of interest" description="Disordered" evidence="12">
    <location>
        <begin position="412"/>
        <end position="437"/>
    </location>
</feature>
<dbReference type="GO" id="GO:0005634">
    <property type="term" value="C:nucleus"/>
    <property type="evidence" value="ECO:0007669"/>
    <property type="project" value="UniProtKB-SubCell"/>
</dbReference>
<dbReference type="OrthoDB" id="7442607at2759"/>
<gene>
    <name evidence="14" type="ORF">JZ751_011093</name>
</gene>
<dbReference type="InterPro" id="IPR008967">
    <property type="entry name" value="p53-like_TF_DNA-bd_sf"/>
</dbReference>
<organism evidence="14 15">
    <name type="scientific">Albula glossodonta</name>
    <name type="common">roundjaw bonefish</name>
    <dbReference type="NCBI Taxonomy" id="121402"/>
    <lineage>
        <taxon>Eukaryota</taxon>
        <taxon>Metazoa</taxon>
        <taxon>Chordata</taxon>
        <taxon>Craniata</taxon>
        <taxon>Vertebrata</taxon>
        <taxon>Euteleostomi</taxon>
        <taxon>Actinopterygii</taxon>
        <taxon>Neopterygii</taxon>
        <taxon>Teleostei</taxon>
        <taxon>Albuliformes</taxon>
        <taxon>Albulidae</taxon>
        <taxon>Albula</taxon>
    </lineage>
</organism>
<evidence type="ECO:0000256" key="4">
    <source>
        <dbReference type="ARBA" id="ARBA00023125"/>
    </source>
</evidence>
<dbReference type="InterPro" id="IPR001699">
    <property type="entry name" value="TF_T-box"/>
</dbReference>
<keyword evidence="7 11" id="KW-0539">Nucleus</keyword>
<dbReference type="Pfam" id="PF00907">
    <property type="entry name" value="T-box"/>
    <property type="match status" value="1"/>
</dbReference>
<keyword evidence="5" id="KW-0010">Activator</keyword>
<sequence length="437" mass="47812">MASGASECPGKSVQYRVDHLLSAVENELQAGSEKGDPTERELKVSLDDNELWQKFKELTNEMIVTKNGRRMFPVLKVSVSGLDPNAMYSFLLDFVAADNHRWKYVNGEWVPGGKPEPQAPSCVYIHPDSPNFGAHWMKAPVSFSKVKLTNKLNGGGQIMLNSLHKYEPRIHIVRVGGPQRMITSHSFQETQFIAVTAYQNEEITALKIKYNPFAKAFLDAKERSDHKDIMDEPGDNQQSGYSQLGGWFIPSTGSLCPPANPHPQFGGSLSLSSSSHGCDRYSTLRSTRSTPYPSPYTHRNPSPTVYTDNSSACLSMLPSHDNWSSIQMPTHSSMLPMGHSTNSSTNSSQYPSLWSVSNSSLAPVSQSTGMPTALGSPFLRGSTSHYPALSHPTAVPPSGSPLYDSSVPADVHDTSQYDASPHTRLATTWTPVTPPSL</sequence>
<evidence type="ECO:0000256" key="2">
    <source>
        <dbReference type="ARBA" id="ARBA00022473"/>
    </source>
</evidence>
<dbReference type="GO" id="GO:0001708">
    <property type="term" value="P:cell fate specification"/>
    <property type="evidence" value="ECO:0007669"/>
    <property type="project" value="TreeGrafter"/>
</dbReference>
<comment type="caution">
    <text evidence="11">Lacks conserved residue(s) required for the propagation of feature annotation.</text>
</comment>
<dbReference type="InterPro" id="IPR046360">
    <property type="entry name" value="T-box_DNA-bd"/>
</dbReference>
<protein>
    <recommendedName>
        <fullName evidence="8">T-box transcription factor T</fullName>
    </recommendedName>
    <alternativeName>
        <fullName evidence="9">Brachyury protein</fullName>
    </alternativeName>
    <alternativeName>
        <fullName evidence="10">Protein T</fullName>
    </alternativeName>
</protein>
<feature type="domain" description="T-box" evidence="13">
    <location>
        <begin position="46"/>
        <end position="219"/>
    </location>
</feature>
<dbReference type="PANTHER" id="PTHR11267:SF83">
    <property type="entry name" value="T-BOX TRANSCRIPTION FACTOR T"/>
    <property type="match status" value="1"/>
</dbReference>
<dbReference type="InterPro" id="IPR018186">
    <property type="entry name" value="TF_T-box_CS"/>
</dbReference>
<dbReference type="GO" id="GO:0000981">
    <property type="term" value="F:DNA-binding transcription factor activity, RNA polymerase II-specific"/>
    <property type="evidence" value="ECO:0007669"/>
    <property type="project" value="TreeGrafter"/>
</dbReference>
<evidence type="ECO:0000259" key="13">
    <source>
        <dbReference type="PROSITE" id="PS50252"/>
    </source>
</evidence>
<dbReference type="PROSITE" id="PS01264">
    <property type="entry name" value="TBOX_2"/>
    <property type="match status" value="1"/>
</dbReference>
<dbReference type="SUPFAM" id="SSF49417">
    <property type="entry name" value="p53-like transcription factors"/>
    <property type="match status" value="1"/>
</dbReference>
<evidence type="ECO:0000256" key="1">
    <source>
        <dbReference type="ARBA" id="ARBA00004123"/>
    </source>
</evidence>
<keyword evidence="6" id="KW-0804">Transcription</keyword>
<evidence type="ECO:0000256" key="7">
    <source>
        <dbReference type="ARBA" id="ARBA00023242"/>
    </source>
</evidence>
<evidence type="ECO:0000256" key="3">
    <source>
        <dbReference type="ARBA" id="ARBA00023015"/>
    </source>
</evidence>
<reference evidence="14" key="1">
    <citation type="thesis" date="2021" institute="BYU ScholarsArchive" country="Provo, UT, USA">
        <title>Applications of and Algorithms for Genome Assembly and Genomic Analyses with an Emphasis on Marine Teleosts.</title>
        <authorList>
            <person name="Pickett B.D."/>
        </authorList>
    </citation>
    <scope>NUCLEOTIDE SEQUENCE</scope>
    <source>
        <strain evidence="14">HI-2016</strain>
    </source>
</reference>
<comment type="caution">
    <text evidence="14">The sequence shown here is derived from an EMBL/GenBank/DDBJ whole genome shotgun (WGS) entry which is preliminary data.</text>
</comment>
<evidence type="ECO:0000256" key="9">
    <source>
        <dbReference type="ARBA" id="ARBA00041469"/>
    </source>
</evidence>
<dbReference type="AlphaFoldDB" id="A0A8T2NTY5"/>
<dbReference type="FunFam" id="2.60.40.820:FF:000002">
    <property type="entry name" value="T-box transcription factor Brachyury"/>
    <property type="match status" value="1"/>
</dbReference>
<evidence type="ECO:0000256" key="12">
    <source>
        <dbReference type="SAM" id="MobiDB-lite"/>
    </source>
</evidence>
<dbReference type="InterPro" id="IPR002070">
    <property type="entry name" value="TF_Brachyury"/>
</dbReference>
<evidence type="ECO:0000256" key="11">
    <source>
        <dbReference type="PROSITE-ProRule" id="PRU00201"/>
    </source>
</evidence>
<dbReference type="Gene3D" id="2.60.40.820">
    <property type="entry name" value="Transcription factor, T-box"/>
    <property type="match status" value="1"/>
</dbReference>
<keyword evidence="4 11" id="KW-0238">DNA-binding</keyword>
<keyword evidence="15" id="KW-1185">Reference proteome</keyword>
<accession>A0A8T2NTY5</accession>
<dbReference type="GO" id="GO:0000785">
    <property type="term" value="C:chromatin"/>
    <property type="evidence" value="ECO:0007669"/>
    <property type="project" value="TreeGrafter"/>
</dbReference>
<dbReference type="PANTHER" id="PTHR11267">
    <property type="entry name" value="T-BOX PROTEIN-RELATED"/>
    <property type="match status" value="1"/>
</dbReference>
<dbReference type="EMBL" id="JAFBMS010000020">
    <property type="protein sequence ID" value="KAG9344423.1"/>
    <property type="molecule type" value="Genomic_DNA"/>
</dbReference>
<proteinExistence type="predicted"/>
<comment type="subcellular location">
    <subcellularLocation>
        <location evidence="1 11">Nucleus</location>
    </subcellularLocation>
</comment>
<dbReference type="Proteomes" id="UP000824540">
    <property type="component" value="Unassembled WGS sequence"/>
</dbReference>
<feature type="compositionally biased region" description="Polar residues" evidence="12">
    <location>
        <begin position="283"/>
        <end position="304"/>
    </location>
</feature>
<dbReference type="InterPro" id="IPR036960">
    <property type="entry name" value="T-box_sf"/>
</dbReference>
<evidence type="ECO:0000256" key="10">
    <source>
        <dbReference type="ARBA" id="ARBA00042501"/>
    </source>
</evidence>
<name>A0A8T2NTY5_9TELE</name>
<dbReference type="GO" id="GO:0001756">
    <property type="term" value="P:somitogenesis"/>
    <property type="evidence" value="ECO:0007669"/>
    <property type="project" value="TreeGrafter"/>
</dbReference>
<dbReference type="GO" id="GO:0001707">
    <property type="term" value="P:mesoderm formation"/>
    <property type="evidence" value="ECO:0007669"/>
    <property type="project" value="TreeGrafter"/>
</dbReference>
<evidence type="ECO:0000313" key="15">
    <source>
        <dbReference type="Proteomes" id="UP000824540"/>
    </source>
</evidence>
<evidence type="ECO:0000256" key="8">
    <source>
        <dbReference type="ARBA" id="ARBA00040703"/>
    </source>
</evidence>
<evidence type="ECO:0000256" key="6">
    <source>
        <dbReference type="ARBA" id="ARBA00023163"/>
    </source>
</evidence>
<dbReference type="PROSITE" id="PS50252">
    <property type="entry name" value="TBOX_3"/>
    <property type="match status" value="1"/>
</dbReference>
<keyword evidence="3" id="KW-0805">Transcription regulation</keyword>
<dbReference type="PRINTS" id="PR00937">
    <property type="entry name" value="TBOX"/>
</dbReference>
<feature type="region of interest" description="Disordered" evidence="12">
    <location>
        <begin position="280"/>
        <end position="304"/>
    </location>
</feature>